<accession>A0AAP8ZY80</accession>
<dbReference type="NCBIfam" id="TIGR04456">
    <property type="entry name" value="LruC_dom"/>
    <property type="match status" value="1"/>
</dbReference>
<feature type="chain" id="PRO_5042952962" evidence="1">
    <location>
        <begin position="23"/>
        <end position="820"/>
    </location>
</feature>
<proteinExistence type="predicted"/>
<name>A0AAP8ZY80_BACFG</name>
<dbReference type="Proteomes" id="UP000028294">
    <property type="component" value="Chromosome"/>
</dbReference>
<dbReference type="PROSITE" id="PS51257">
    <property type="entry name" value="PROKAR_LIPOPROTEIN"/>
    <property type="match status" value="1"/>
</dbReference>
<dbReference type="Pfam" id="PF16130">
    <property type="entry name" value="DUF4842"/>
    <property type="match status" value="1"/>
</dbReference>
<keyword evidence="1" id="KW-0732">Signal</keyword>
<sequence length="820" mass="90539">MKTTINKLFFASSMILSTACITACVDDNKDLYDPSYQTPNPMEDISAPAGFDWSSTNSIKFSVEVDDEFDGQYYYTVEILDKNPLEATAEDPYNTLAKGVAKKGEAYQTEVVSSKDIKYLYVRQTDPRGRDQIKQVEISESTSHVQCSFTGTSAIKTRALVATRGNNGGIDIPKRAEQSYDTNGAIPVTSSSQVLEGGKAYIVTGNFQGKFKDTSLSNSNRATVYIQGNWEPAQTTTQDFLDIIVLKGGTIKGTGTYLKLQNASNLTVQSGAMITITKLEGNAHSTICNFGEIEVGNLLLNSFDLLYNGNKVDIEHNIDASQGGSIHNFGELDVKEEIKLNTSSIVYNAAGSELEAKKYTAAGSKNVNFGEMEFKTYNSGSIKDNGEYVNTGGAKLYNNCMLFVDQMIAGGIIYLDHGVIAKEKKDDKNKDYFEKADDIYFHNDAKLTLANGSMIKAEKITINSGFSAIGEGDEASLLKATDKLQIERWSNKFSGQLYINGKISCSNSNMYQAGSEVIFSSKPDIIITGCNGKTELPDPAPEPSDPNFPIIVDDNHNYTYLFEDQWPLYGDYDMNDIVLEIKHRKTSIDKWNKITELDLTIELTAVGAQKAIAAAIMFDEIPASAITQPVTYANNYRPISFDLTDKNIEKGQDYAVVPLFDNAHALMERPAGSFVNTVSGSDNNQKDSKIINFTLRFDQASAPSSDALNINKLNLFIITDRGSKRKEIHVAGYQPTKLANTELFGGNNDASSVNGKKYYISKDNLAWGIIVPTQFKWPLEYTKIQNAYKQFAGWVTSGGVNNTKWWNDFDNTKVFQTNKN</sequence>
<gene>
    <name evidence="3" type="ORF">IA74_017585</name>
</gene>
<feature type="signal peptide" evidence="1">
    <location>
        <begin position="1"/>
        <end position="22"/>
    </location>
</feature>
<dbReference type="EMBL" id="CP036553">
    <property type="protein sequence ID" value="QCQ37772.1"/>
    <property type="molecule type" value="Genomic_DNA"/>
</dbReference>
<dbReference type="InterPro" id="IPR031025">
    <property type="entry name" value="LruC_dom"/>
</dbReference>
<dbReference type="AlphaFoldDB" id="A0AAP8ZY80"/>
<dbReference type="InterPro" id="IPR032295">
    <property type="entry name" value="DUF4842"/>
</dbReference>
<reference evidence="3 4" key="1">
    <citation type="submission" date="2019-03" db="EMBL/GenBank/DDBJ databases">
        <title>Complete genome assembly of MDR B. fragilis.</title>
        <authorList>
            <person name="Sydenham T.V."/>
            <person name="Hasman H."/>
            <person name="Justesen U.S."/>
        </authorList>
    </citation>
    <scope>NUCLEOTIDE SEQUENCE [LARGE SCALE GENOMIC DNA]</scope>
    <source>
        <strain evidence="3 4">DCMOUH0067B</strain>
    </source>
</reference>
<evidence type="ECO:0000259" key="2">
    <source>
        <dbReference type="Pfam" id="PF16130"/>
    </source>
</evidence>
<dbReference type="RefSeq" id="WP_032530047.1">
    <property type="nucleotide sequence ID" value="NZ_CP036553.1"/>
</dbReference>
<organism evidence="3 4">
    <name type="scientific">Bacteroides fragilis</name>
    <dbReference type="NCBI Taxonomy" id="817"/>
    <lineage>
        <taxon>Bacteria</taxon>
        <taxon>Pseudomonadati</taxon>
        <taxon>Bacteroidota</taxon>
        <taxon>Bacteroidia</taxon>
        <taxon>Bacteroidales</taxon>
        <taxon>Bacteroidaceae</taxon>
        <taxon>Bacteroides</taxon>
    </lineage>
</organism>
<feature type="domain" description="DUF4842" evidence="2">
    <location>
        <begin position="592"/>
        <end position="806"/>
    </location>
</feature>
<evidence type="ECO:0000256" key="1">
    <source>
        <dbReference type="SAM" id="SignalP"/>
    </source>
</evidence>
<protein>
    <submittedName>
        <fullName evidence="3">LruC domain-containing protein</fullName>
    </submittedName>
</protein>
<evidence type="ECO:0000313" key="3">
    <source>
        <dbReference type="EMBL" id="QCQ37772.1"/>
    </source>
</evidence>
<evidence type="ECO:0000313" key="4">
    <source>
        <dbReference type="Proteomes" id="UP000028294"/>
    </source>
</evidence>